<keyword evidence="6" id="KW-1185">Reference proteome</keyword>
<keyword evidence="1 3" id="KW-0802">TPR repeat</keyword>
<feature type="compositionally biased region" description="Polar residues" evidence="4">
    <location>
        <begin position="335"/>
        <end position="344"/>
    </location>
</feature>
<name>A0A067Q011_9AGAM</name>
<protein>
    <submittedName>
        <fullName evidence="5">Uncharacterized protein</fullName>
    </submittedName>
</protein>
<dbReference type="Proteomes" id="UP000027265">
    <property type="component" value="Unassembled WGS sequence"/>
</dbReference>
<evidence type="ECO:0000256" key="3">
    <source>
        <dbReference type="PROSITE-ProRule" id="PRU00339"/>
    </source>
</evidence>
<evidence type="ECO:0000313" key="6">
    <source>
        <dbReference type="Proteomes" id="UP000027265"/>
    </source>
</evidence>
<feature type="compositionally biased region" description="Basic residues" evidence="4">
    <location>
        <begin position="391"/>
        <end position="401"/>
    </location>
</feature>
<dbReference type="GO" id="GO:0007091">
    <property type="term" value="P:metaphase/anaphase transition of mitotic cell cycle"/>
    <property type="evidence" value="ECO:0007669"/>
    <property type="project" value="TreeGrafter"/>
</dbReference>
<evidence type="ECO:0000256" key="1">
    <source>
        <dbReference type="ARBA" id="ARBA00022803"/>
    </source>
</evidence>
<feature type="repeat" description="TPR" evidence="3">
    <location>
        <begin position="634"/>
        <end position="667"/>
    </location>
</feature>
<dbReference type="Pfam" id="PF13432">
    <property type="entry name" value="TPR_16"/>
    <property type="match status" value="1"/>
</dbReference>
<dbReference type="PROSITE" id="PS50005">
    <property type="entry name" value="TPR"/>
    <property type="match status" value="3"/>
</dbReference>
<dbReference type="EMBL" id="KL197715">
    <property type="protein sequence ID" value="KDQ59445.1"/>
    <property type="molecule type" value="Genomic_DNA"/>
</dbReference>
<feature type="region of interest" description="Disordered" evidence="4">
    <location>
        <begin position="335"/>
        <end position="445"/>
    </location>
</feature>
<gene>
    <name evidence="5" type="ORF">JAAARDRAFT_174746</name>
</gene>
<accession>A0A067Q011</accession>
<reference evidence="6" key="1">
    <citation type="journal article" date="2014" name="Proc. Natl. Acad. Sci. U.S.A.">
        <title>Extensive sampling of basidiomycete genomes demonstrates inadequacy of the white-rot/brown-rot paradigm for wood decay fungi.</title>
        <authorList>
            <person name="Riley R."/>
            <person name="Salamov A.A."/>
            <person name="Brown D.W."/>
            <person name="Nagy L.G."/>
            <person name="Floudas D."/>
            <person name="Held B.W."/>
            <person name="Levasseur A."/>
            <person name="Lombard V."/>
            <person name="Morin E."/>
            <person name="Otillar R."/>
            <person name="Lindquist E.A."/>
            <person name="Sun H."/>
            <person name="LaButti K.M."/>
            <person name="Schmutz J."/>
            <person name="Jabbour D."/>
            <person name="Luo H."/>
            <person name="Baker S.E."/>
            <person name="Pisabarro A.G."/>
            <person name="Walton J.D."/>
            <person name="Blanchette R.A."/>
            <person name="Henrissat B."/>
            <person name="Martin F."/>
            <person name="Cullen D."/>
            <person name="Hibbett D.S."/>
            <person name="Grigoriev I.V."/>
        </authorList>
    </citation>
    <scope>NUCLEOTIDE SEQUENCE [LARGE SCALE GENOMIC DNA]</scope>
    <source>
        <strain evidence="6">MUCL 33604</strain>
    </source>
</reference>
<dbReference type="InterPro" id="IPR019734">
    <property type="entry name" value="TPR_rpt"/>
</dbReference>
<evidence type="ECO:0000256" key="4">
    <source>
        <dbReference type="SAM" id="MobiDB-lite"/>
    </source>
</evidence>
<dbReference type="Pfam" id="PF00515">
    <property type="entry name" value="TPR_1"/>
    <property type="match status" value="1"/>
</dbReference>
<dbReference type="AlphaFoldDB" id="A0A067Q011"/>
<feature type="compositionally biased region" description="Low complexity" evidence="4">
    <location>
        <begin position="425"/>
        <end position="440"/>
    </location>
</feature>
<feature type="repeat" description="TPR" evidence="3">
    <location>
        <begin position="567"/>
        <end position="600"/>
    </location>
</feature>
<dbReference type="STRING" id="933084.A0A067Q011"/>
<dbReference type="GO" id="GO:0005737">
    <property type="term" value="C:cytoplasm"/>
    <property type="evidence" value="ECO:0007669"/>
    <property type="project" value="TreeGrafter"/>
</dbReference>
<dbReference type="PANTHER" id="PTHR12558">
    <property type="entry name" value="CELL DIVISION CYCLE 16,23,27"/>
    <property type="match status" value="1"/>
</dbReference>
<dbReference type="GO" id="GO:0031145">
    <property type="term" value="P:anaphase-promoting complex-dependent catabolic process"/>
    <property type="evidence" value="ECO:0007669"/>
    <property type="project" value="TreeGrafter"/>
</dbReference>
<feature type="region of interest" description="Disordered" evidence="4">
    <location>
        <begin position="297"/>
        <end position="316"/>
    </location>
</feature>
<sequence>MQPESSPSFLPALHQRFSSLIWSCLDAELHRSAIFYGERYFAVDQENHDARHLYAIALLAAGQPHSALCLVQVAADVRCSGCLEVKSRCCSALGRHGQARDALEECLKDPGYSPTPSMNSRTAKVFPEEAVLHCKSGSMAMKGNLHDLAGSSFQQALAANPLIWEAFEGLCTLGTVPPVEDLFPHRPPPVKRSAPEEYPPKIIPMATGAGFFTPDAGGGGNLFRQPQPFRMDPPARPRDSLVTNDSFFHFPDNSILDSHIRPSRSQPVIPTVSQPAISRPLSSADETGPVPKKLRSTARQRIGEEAKSTKPTAALDDRLKKARARPALMLANFFSSSGRDSQSKPLPARAVPSLVKSDNPINAAPTRRSTRLLSGTTTKPNHTTKTAYARDRRRQPAHLRTRSTESEMDDDIGQNDVAVPPSPPSVALSPRSEASPAPSSWTAADEQAAQETYELECADQYIYDLVRLFASATRSLALYDSKTCLLELEKLPHVHQRSPWVMAMAGKAHYESTEYAAAERAFQAVRALEPYRLWDMEVYSTLQWHLQRNVGLSFLAQELLSINPRSPQAWIAVGNCFSLQKERAQALTCFRRAAQLDPSCAYAYTLSGHETLDEDLDKAINFFQSALRADPRHYNAWYGLGTCYMKMSKIRMAEYHYRKAADIHPYNAVLVGCVGLAVERRGDRDEALSLYDDAVKLSPENALVRYRRAKILISMRRYALAVKDLEFLRDATPDESNVIFQLAKVYRLMGDELKSAQLLAIARDVSPKSLNKLQKLVDTVKDEDADQEMDEG</sequence>
<dbReference type="GO" id="GO:0016567">
    <property type="term" value="P:protein ubiquitination"/>
    <property type="evidence" value="ECO:0007669"/>
    <property type="project" value="TreeGrafter"/>
</dbReference>
<dbReference type="HOGENOM" id="CLU_008850_4_0_1"/>
<proteinExistence type="inferred from homology"/>
<comment type="similarity">
    <text evidence="2">Belongs to the APC3/CDC27 family.</text>
</comment>
<dbReference type="GO" id="GO:0051301">
    <property type="term" value="P:cell division"/>
    <property type="evidence" value="ECO:0007669"/>
    <property type="project" value="TreeGrafter"/>
</dbReference>
<dbReference type="Gene3D" id="1.25.40.10">
    <property type="entry name" value="Tetratricopeptide repeat domain"/>
    <property type="match status" value="4"/>
</dbReference>
<dbReference type="Pfam" id="PF12895">
    <property type="entry name" value="ANAPC3"/>
    <property type="match status" value="1"/>
</dbReference>
<dbReference type="SUPFAM" id="SSF81901">
    <property type="entry name" value="HCP-like"/>
    <property type="match status" value="1"/>
</dbReference>
<dbReference type="GO" id="GO:0005680">
    <property type="term" value="C:anaphase-promoting complex"/>
    <property type="evidence" value="ECO:0007669"/>
    <property type="project" value="UniProtKB-ARBA"/>
</dbReference>
<dbReference type="FunCoup" id="A0A067Q011">
    <property type="interactions" value="819"/>
</dbReference>
<feature type="compositionally biased region" description="Low complexity" evidence="4">
    <location>
        <begin position="371"/>
        <end position="386"/>
    </location>
</feature>
<evidence type="ECO:0000313" key="5">
    <source>
        <dbReference type="EMBL" id="KDQ59445.1"/>
    </source>
</evidence>
<evidence type="ECO:0000256" key="2">
    <source>
        <dbReference type="ARBA" id="ARBA00038210"/>
    </source>
</evidence>
<dbReference type="SMART" id="SM00028">
    <property type="entry name" value="TPR"/>
    <property type="match status" value="8"/>
</dbReference>
<dbReference type="PANTHER" id="PTHR12558:SF13">
    <property type="entry name" value="CELL DIVISION CYCLE PROTEIN 27 HOMOLOG"/>
    <property type="match status" value="1"/>
</dbReference>
<dbReference type="InParanoid" id="A0A067Q011"/>
<dbReference type="SUPFAM" id="SSF48452">
    <property type="entry name" value="TPR-like"/>
    <property type="match status" value="2"/>
</dbReference>
<feature type="repeat" description="TPR" evidence="3">
    <location>
        <begin position="668"/>
        <end position="701"/>
    </location>
</feature>
<organism evidence="5 6">
    <name type="scientific">Jaapia argillacea MUCL 33604</name>
    <dbReference type="NCBI Taxonomy" id="933084"/>
    <lineage>
        <taxon>Eukaryota</taxon>
        <taxon>Fungi</taxon>
        <taxon>Dikarya</taxon>
        <taxon>Basidiomycota</taxon>
        <taxon>Agaricomycotina</taxon>
        <taxon>Agaricomycetes</taxon>
        <taxon>Agaricomycetidae</taxon>
        <taxon>Jaapiales</taxon>
        <taxon>Jaapiaceae</taxon>
        <taxon>Jaapia</taxon>
    </lineage>
</organism>
<dbReference type="InterPro" id="IPR011990">
    <property type="entry name" value="TPR-like_helical_dom_sf"/>
</dbReference>
<dbReference type="OrthoDB" id="10248520at2759"/>